<gene>
    <name evidence="3" type="ORF">ASIM_LOCUS17578</name>
</gene>
<evidence type="ECO:0000313" key="3">
    <source>
        <dbReference type="EMBL" id="VDK60733.1"/>
    </source>
</evidence>
<dbReference type="OrthoDB" id="1700726at2759"/>
<keyword evidence="1" id="KW-0436">Ligase</keyword>
<dbReference type="EMBL" id="UYRR01034293">
    <property type="protein sequence ID" value="VDK60733.1"/>
    <property type="molecule type" value="Genomic_DNA"/>
</dbReference>
<dbReference type="PANTHER" id="PTHR43272">
    <property type="entry name" value="LONG-CHAIN-FATTY-ACID--COA LIGASE"/>
    <property type="match status" value="1"/>
</dbReference>
<accession>A0A0M3KB30</accession>
<dbReference type="WBParaSite" id="ASIM_0001817601-mRNA-1">
    <property type="protein sequence ID" value="ASIM_0001817601-mRNA-1"/>
    <property type="gene ID" value="ASIM_0001817601"/>
</dbReference>
<dbReference type="GO" id="GO:0005783">
    <property type="term" value="C:endoplasmic reticulum"/>
    <property type="evidence" value="ECO:0007669"/>
    <property type="project" value="TreeGrafter"/>
</dbReference>
<dbReference type="InterPro" id="IPR025110">
    <property type="entry name" value="AMP-bd_C"/>
</dbReference>
<reference evidence="5" key="1">
    <citation type="submission" date="2017-02" db="UniProtKB">
        <authorList>
            <consortium name="WormBaseParasite"/>
        </authorList>
    </citation>
    <scope>IDENTIFICATION</scope>
</reference>
<evidence type="ECO:0000313" key="5">
    <source>
        <dbReference type="WBParaSite" id="ASIM_0001817601-mRNA-1"/>
    </source>
</evidence>
<feature type="domain" description="AMP-binding enzyme C-terminal" evidence="2">
    <location>
        <begin position="18"/>
        <end position="63"/>
    </location>
</feature>
<protein>
    <submittedName>
        <fullName evidence="5">AMP-binding_C domain-containing protein</fullName>
    </submittedName>
</protein>
<evidence type="ECO:0000313" key="4">
    <source>
        <dbReference type="Proteomes" id="UP000267096"/>
    </source>
</evidence>
<organism evidence="5">
    <name type="scientific">Anisakis simplex</name>
    <name type="common">Herring worm</name>
    <dbReference type="NCBI Taxonomy" id="6269"/>
    <lineage>
        <taxon>Eukaryota</taxon>
        <taxon>Metazoa</taxon>
        <taxon>Ecdysozoa</taxon>
        <taxon>Nematoda</taxon>
        <taxon>Chromadorea</taxon>
        <taxon>Rhabditida</taxon>
        <taxon>Spirurina</taxon>
        <taxon>Ascaridomorpha</taxon>
        <taxon>Ascaridoidea</taxon>
        <taxon>Anisakidae</taxon>
        <taxon>Anisakis</taxon>
        <taxon>Anisakis simplex complex</taxon>
    </lineage>
</organism>
<dbReference type="Proteomes" id="UP000267096">
    <property type="component" value="Unassembled WGS sequence"/>
</dbReference>
<dbReference type="Gene3D" id="3.30.300.30">
    <property type="match status" value="1"/>
</dbReference>
<dbReference type="GO" id="GO:0016020">
    <property type="term" value="C:membrane"/>
    <property type="evidence" value="ECO:0007669"/>
    <property type="project" value="TreeGrafter"/>
</dbReference>
<evidence type="ECO:0000256" key="1">
    <source>
        <dbReference type="ARBA" id="ARBA00022598"/>
    </source>
</evidence>
<dbReference type="InterPro" id="IPR045851">
    <property type="entry name" value="AMP-bd_C_sf"/>
</dbReference>
<name>A0A0M3KB30_ANISI</name>
<dbReference type="Pfam" id="PF13193">
    <property type="entry name" value="AMP-binding_C"/>
    <property type="match status" value="1"/>
</dbReference>
<reference evidence="3 4" key="2">
    <citation type="submission" date="2018-11" db="EMBL/GenBank/DDBJ databases">
        <authorList>
            <consortium name="Pathogen Informatics"/>
        </authorList>
    </citation>
    <scope>NUCLEOTIDE SEQUENCE [LARGE SCALE GENOMIC DNA]</scope>
</reference>
<evidence type="ECO:0000259" key="2">
    <source>
        <dbReference type="Pfam" id="PF13193"/>
    </source>
</evidence>
<sequence length="147" mass="16746">MKIIILSSIQGEYVAPEKIESVYIRAPCVQQIFVDGNSYERYLIAIVVPDEDAIKQWLRENITSNGNTYEQLLKTKEVQSYVLEQLTKIGKENNLNSMEQVKAVYLTSTAFSVENGLLTPTLKTKRPQLRAVYAEIIKDLYKSLNAL</sequence>
<proteinExistence type="predicted"/>
<keyword evidence="4" id="KW-1185">Reference proteome</keyword>
<dbReference type="AlphaFoldDB" id="A0A0M3KB30"/>
<dbReference type="SUPFAM" id="SSF56801">
    <property type="entry name" value="Acetyl-CoA synthetase-like"/>
    <property type="match status" value="1"/>
</dbReference>
<dbReference type="GO" id="GO:0004467">
    <property type="term" value="F:long-chain fatty acid-CoA ligase activity"/>
    <property type="evidence" value="ECO:0007669"/>
    <property type="project" value="TreeGrafter"/>
</dbReference>
<dbReference type="PANTHER" id="PTHR43272:SF107">
    <property type="entry name" value="LONG-CHAIN-FATTY-ACID--COA LIGASE 5"/>
    <property type="match status" value="1"/>
</dbReference>